<keyword evidence="1" id="KW-0067">ATP-binding</keyword>
<comment type="caution">
    <text evidence="3">The sequence shown here is derived from an EMBL/GenBank/DDBJ whole genome shotgun (WGS) entry which is preliminary data.</text>
</comment>
<gene>
    <name evidence="3" type="ORF">P170DRAFT_439074</name>
</gene>
<accession>A0A2I2G3E9</accession>
<evidence type="ECO:0000313" key="3">
    <source>
        <dbReference type="EMBL" id="PLB47402.1"/>
    </source>
</evidence>
<reference evidence="3 4" key="1">
    <citation type="submission" date="2016-12" db="EMBL/GenBank/DDBJ databases">
        <title>The genomes of Aspergillus section Nigri reveals drivers in fungal speciation.</title>
        <authorList>
            <consortium name="DOE Joint Genome Institute"/>
            <person name="Vesth T.C."/>
            <person name="Nybo J."/>
            <person name="Theobald S."/>
            <person name="Brandl J."/>
            <person name="Frisvad J.C."/>
            <person name="Nielsen K.F."/>
            <person name="Lyhne E.K."/>
            <person name="Kogle M.E."/>
            <person name="Kuo A."/>
            <person name="Riley R."/>
            <person name="Clum A."/>
            <person name="Nolan M."/>
            <person name="Lipzen A."/>
            <person name="Salamov A."/>
            <person name="Henrissat B."/>
            <person name="Wiebenga A."/>
            <person name="De Vries R.P."/>
            <person name="Grigoriev I.V."/>
            <person name="Mortensen U.H."/>
            <person name="Andersen M.R."/>
            <person name="Baker S.E."/>
        </authorList>
    </citation>
    <scope>NUCLEOTIDE SEQUENCE [LARGE SCALE GENOMIC DNA]</scope>
    <source>
        <strain evidence="3 4">IBT 23096</strain>
    </source>
</reference>
<dbReference type="Proteomes" id="UP000234275">
    <property type="component" value="Unassembled WGS sequence"/>
</dbReference>
<organism evidence="3 4">
    <name type="scientific">Aspergillus steynii IBT 23096</name>
    <dbReference type="NCBI Taxonomy" id="1392250"/>
    <lineage>
        <taxon>Eukaryota</taxon>
        <taxon>Fungi</taxon>
        <taxon>Dikarya</taxon>
        <taxon>Ascomycota</taxon>
        <taxon>Pezizomycotina</taxon>
        <taxon>Eurotiomycetes</taxon>
        <taxon>Eurotiomycetidae</taxon>
        <taxon>Eurotiales</taxon>
        <taxon>Aspergillaceae</taxon>
        <taxon>Aspergillus</taxon>
        <taxon>Aspergillus subgen. Circumdati</taxon>
    </lineage>
</organism>
<dbReference type="RefSeq" id="XP_024702704.1">
    <property type="nucleotide sequence ID" value="XM_024849755.1"/>
</dbReference>
<feature type="binding site" evidence="1">
    <location>
        <position position="119"/>
    </location>
    <ligand>
        <name>ATP</name>
        <dbReference type="ChEBI" id="CHEBI:30616"/>
    </ligand>
</feature>
<dbReference type="PROSITE" id="PS50011">
    <property type="entry name" value="PROTEIN_KINASE_DOM"/>
    <property type="match status" value="1"/>
</dbReference>
<dbReference type="GO" id="GO:0004672">
    <property type="term" value="F:protein kinase activity"/>
    <property type="evidence" value="ECO:0007669"/>
    <property type="project" value="InterPro"/>
</dbReference>
<dbReference type="PROSITE" id="PS00107">
    <property type="entry name" value="PROTEIN_KINASE_ATP"/>
    <property type="match status" value="1"/>
</dbReference>
<dbReference type="GO" id="GO:0005524">
    <property type="term" value="F:ATP binding"/>
    <property type="evidence" value="ECO:0007669"/>
    <property type="project" value="UniProtKB-UniRule"/>
</dbReference>
<evidence type="ECO:0000313" key="4">
    <source>
        <dbReference type="Proteomes" id="UP000234275"/>
    </source>
</evidence>
<dbReference type="Gene3D" id="1.10.510.10">
    <property type="entry name" value="Transferase(Phosphotransferase) domain 1"/>
    <property type="match status" value="1"/>
</dbReference>
<keyword evidence="4" id="KW-1185">Reference proteome</keyword>
<evidence type="ECO:0000256" key="1">
    <source>
        <dbReference type="PROSITE-ProRule" id="PRU10141"/>
    </source>
</evidence>
<dbReference type="EMBL" id="MSFO01000006">
    <property type="protein sequence ID" value="PLB47402.1"/>
    <property type="molecule type" value="Genomic_DNA"/>
</dbReference>
<keyword evidence="1" id="KW-0547">Nucleotide-binding</keyword>
<sequence length="328" mass="38351">MYRTPYPTSSIDLPKPPIPYIPGWKFPVQSHIPPAPTLVTYEWYLSSKAERVERNQLSPLERCVRNPPLEGPEPREPPHTFELRIVHPIRIGDGHNSQVFVVKAGGTHPLPEDRTLVAKVYDPLYHDDESGFHSPFKCMNQHYTHEARAYEMMSEFQGHLVPRYYGSYTTEIPAGNSRVRTVRLILIEYVEGISLLQVHPNSFSQEIRQQIIKSVIDFDTTVMHRQNIVVRDLSPRNLMILETTALDPKKHLVFVDLAGALFNRRPDWPGLPKCKFLDQYISPLLRWRRSEPLEFGDWVDWDWKPWIEQEYAHTADTITQEMRDVYRD</sequence>
<name>A0A2I2G3E9_9EURO</name>
<dbReference type="GeneID" id="36557454"/>
<dbReference type="OrthoDB" id="4497487at2759"/>
<protein>
    <recommendedName>
        <fullName evidence="2">Protein kinase domain-containing protein</fullName>
    </recommendedName>
</protein>
<feature type="domain" description="Protein kinase" evidence="2">
    <location>
        <begin position="85"/>
        <end position="328"/>
    </location>
</feature>
<dbReference type="VEuPathDB" id="FungiDB:P170DRAFT_439074"/>
<dbReference type="SUPFAM" id="SSF56112">
    <property type="entry name" value="Protein kinase-like (PK-like)"/>
    <property type="match status" value="1"/>
</dbReference>
<proteinExistence type="predicted"/>
<dbReference type="AlphaFoldDB" id="A0A2I2G3E9"/>
<dbReference type="InterPro" id="IPR017441">
    <property type="entry name" value="Protein_kinase_ATP_BS"/>
</dbReference>
<evidence type="ECO:0000259" key="2">
    <source>
        <dbReference type="PROSITE" id="PS50011"/>
    </source>
</evidence>
<dbReference type="InterPro" id="IPR000719">
    <property type="entry name" value="Prot_kinase_dom"/>
</dbReference>
<dbReference type="InterPro" id="IPR011009">
    <property type="entry name" value="Kinase-like_dom_sf"/>
</dbReference>